<feature type="region of interest" description="Disordered" evidence="1">
    <location>
        <begin position="1283"/>
        <end position="1302"/>
    </location>
</feature>
<dbReference type="GO" id="GO:0003968">
    <property type="term" value="F:RNA-directed RNA polymerase activity"/>
    <property type="evidence" value="ECO:0007669"/>
    <property type="project" value="UniProtKB-KW"/>
</dbReference>
<keyword evidence="2" id="KW-0808">Transferase</keyword>
<dbReference type="EMBL" id="MN565690">
    <property type="protein sequence ID" value="QIP68022.1"/>
    <property type="molecule type" value="Genomic_RNA"/>
</dbReference>
<keyword evidence="2" id="KW-0696">RNA-directed RNA polymerase</keyword>
<accession>A0A6G9ELL5</accession>
<name>A0A6G9ELL5_9VIRU</name>
<protein>
    <submittedName>
        <fullName evidence="2">RNA-dependent RNA polymerase</fullName>
    </submittedName>
</protein>
<sequence length="1302" mass="148328">MFGIKPFVDASRSSRVQQAVNVYSGARNPVLMQVPKEAEKYVNNAMGNYHPSKVVTPHGLDRGNAIPLDVTFNEIPAINSDDGATIGTWGIELEIKDFKPPQARVLAATRKGAFKYDCTRVVYGTKNGTVRVARNVGHMLSRVGDEIGVVVGEQLTREIDIGASPEYAKIFARSMDEERMQSARVMASAFQNAQTVQGLEDVTRHGIGLLEVPVEATRYVARLAIMYVETCLHNMDRTGSTVWNMNNPARVHVCDDWTTFRRLLAADMVVGPNNYVPWGTYSANPIPMEQEHVRFLRAAAAETVTFEHGQALIAPMCWPVIQNLAVVTTLRLNGANNPDVRGAFTAEVAYNAGRSWAARYATTEMYDEMVDFFMTMYWGVEGSNVSYAVPFNHREIALPVAEMQGYIMVPYLETDSARAMQAANYSSAKYIDQISTSVSKAAVIGMCVAWIKHRHVDYMLYTGTMKRNDMPDFMTFLQREGEYCPLWSMVQGCLESLGYQGSVGLILSTMCCTLVDIGYVQALLSGAMFRNTGDYLGWLPFIPSGSAAEGWVQPTCLEDAGVEVGHLATVVDVSNKIQRDPIPTILETAGVEILTQRQIRKRSMLTGSPSWMPSRTKSGFVMDRPYMALTDSEGNRTRFAFRVNIDGWSALTHRDHDRYKLKWWVMLGCNGRMPNIKRIHGLIEPRTEGKNNFSKNMRPMMSDVDMQIDPAAKTTQIRIREIGGTNGRHTTTVKRVQNAAQMMRKTLTATKMEPTKKKKGTAMLAVPKTRTIKKEDVTRQKTAKPTKLQAYVREVPKVEQKETIAVQPIKARKLTPREEMQLELERMREMTPAQRVEVVCENHPEGESDKENVPTSERFNVEDFVPSQMSAEGGKSFNPFRERMTAMLEVHENRARQLREKVFAEEYKPAVSFVTEDRFVERTDNSVQKSGDIKKRNALEEMMALRTQRFGDVTETEQIIPVVAPKAKTQTIEIEDKKVNALEKMMARRAKMARSQDTVTNAPIVQEKPRLHREEEENNNYKSMSIKDRISVENYLNMEVMAIQYLDLINEEILFKAGLWTIATMHLDMKEMYLTETIAVLAQATLEKEGLVIPPEEIVGELIMRRDDYKTIEAKIALAATTRLYREIMDVVETGRLKEAITAIRSQSNVRAMMTERMKRKWSVTKNEDDDREWQNNLREPTINEDVPMDRIKEARDRLDTIRETMSNREIAISWNREFRLTNSIKRDMIYWELNLMFNAYARDMEVFEGEWPEEYEYYGYITLAEEVKNKKETNGNVTLFGEKNINKTRNQDSSTDRDQYN</sequence>
<proteinExistence type="predicted"/>
<reference evidence="2" key="1">
    <citation type="submission" date="2019-10" db="EMBL/GenBank/DDBJ databases">
        <title>The virome associated to a a collection of Bremia lactucae isolates.</title>
        <authorList>
            <person name="Chiapello M."/>
            <person name="Turina M."/>
        </authorList>
    </citation>
    <scope>NUCLEOTIDE SEQUENCE</scope>
    <source>
        <strain evidence="2">DML-A_DN40935</strain>
    </source>
</reference>
<evidence type="ECO:0000313" key="2">
    <source>
        <dbReference type="EMBL" id="QIP68022.1"/>
    </source>
</evidence>
<keyword evidence="2" id="KW-0548">Nucleotidyltransferase</keyword>
<organism evidence="2">
    <name type="scientific">Bremia lactucae associated ditolivirus 1</name>
    <dbReference type="NCBI Taxonomy" id="2719807"/>
    <lineage>
        <taxon>Viruses</taxon>
        <taxon>Riboviria</taxon>
        <taxon>Orthornavirae</taxon>
        <taxon>Duplornaviricota</taxon>
        <taxon>Chrymotiviricetes</taxon>
        <taxon>Ghabrivirales</taxon>
        <taxon>Totiviridae</taxon>
    </lineage>
</organism>
<evidence type="ECO:0000256" key="1">
    <source>
        <dbReference type="SAM" id="MobiDB-lite"/>
    </source>
</evidence>